<keyword evidence="13" id="KW-1133">Transmembrane helix</keyword>
<dbReference type="GO" id="GO:0004725">
    <property type="term" value="F:protein tyrosine phosphatase activity"/>
    <property type="evidence" value="ECO:0007669"/>
    <property type="project" value="UniProtKB-EC"/>
</dbReference>
<keyword evidence="9 13" id="KW-0472">Membrane</keyword>
<dbReference type="SUPFAM" id="SSF52799">
    <property type="entry name" value="(Phosphotyrosine protein) phosphatases II"/>
    <property type="match status" value="1"/>
</dbReference>
<feature type="compositionally biased region" description="Acidic residues" evidence="12">
    <location>
        <begin position="271"/>
        <end position="294"/>
    </location>
</feature>
<sequence>EIRSDSSKNNYTILAAVKNKNKNLNRYRDVSPYDHSRIVLSKGKFDYINASLVKVEKAHRQYILAQGPLRHTTGHFWLMVWEQNCKAVVMVTKIIEKNQEKCHQYWPIGEKHGGEDVMVLNDVGLKVKFISEKVSSDFTARILRLTEVESGKKRDIVHFHYTTWPDFGVPESPTAFLRFLAVVRRSGALSEHVGPPVVHCSAGIGRSGTFCLVDSCLVLMNDNGVNSVKVKDLLMEMRCYRMGLIQTPDQLRFSYLAIIEGITKKDWDTLSSDEDDDMVEDEDDEEAEDEDESEGAPPLPPPRAESLMSNKPLPSEPNSDPLECICSLSLYRGEGLRERKRAESRQKIAEQVAEMKRKQEKAETYSRIKRSLLSPLSLGFGAFLLGSSIIYILLVK</sequence>
<comment type="subcellular location">
    <subcellularLocation>
        <location evidence="2">Endomembrane system</location>
    </subcellularLocation>
    <subcellularLocation>
        <location evidence="1">Endoplasmic reticulum</location>
    </subcellularLocation>
</comment>
<dbReference type="PROSITE" id="PS50056">
    <property type="entry name" value="TYR_PHOSPHATASE_2"/>
    <property type="match status" value="1"/>
</dbReference>
<dbReference type="InterPro" id="IPR000387">
    <property type="entry name" value="Tyr_Pase_dom"/>
</dbReference>
<evidence type="ECO:0000256" key="7">
    <source>
        <dbReference type="ARBA" id="ARBA00022824"/>
    </source>
</evidence>
<feature type="region of interest" description="Disordered" evidence="12">
    <location>
        <begin position="268"/>
        <end position="318"/>
    </location>
</feature>
<dbReference type="SMART" id="SM00194">
    <property type="entry name" value="PTPc"/>
    <property type="match status" value="1"/>
</dbReference>
<organism evidence="16 17">
    <name type="scientific">Ranatra chinensis</name>
    <dbReference type="NCBI Taxonomy" id="642074"/>
    <lineage>
        <taxon>Eukaryota</taxon>
        <taxon>Metazoa</taxon>
        <taxon>Ecdysozoa</taxon>
        <taxon>Arthropoda</taxon>
        <taxon>Hexapoda</taxon>
        <taxon>Insecta</taxon>
        <taxon>Pterygota</taxon>
        <taxon>Neoptera</taxon>
        <taxon>Paraneoptera</taxon>
        <taxon>Hemiptera</taxon>
        <taxon>Heteroptera</taxon>
        <taxon>Panheteroptera</taxon>
        <taxon>Nepomorpha</taxon>
        <taxon>Nepidae</taxon>
        <taxon>Ranatrinae</taxon>
        <taxon>Ranatra</taxon>
    </lineage>
</organism>
<dbReference type="AlphaFoldDB" id="A0ABD0YW89"/>
<evidence type="ECO:0000256" key="11">
    <source>
        <dbReference type="PIRSR" id="PIRSR000926-2"/>
    </source>
</evidence>
<dbReference type="Gene3D" id="3.90.190.10">
    <property type="entry name" value="Protein tyrosine phosphatase superfamily"/>
    <property type="match status" value="1"/>
</dbReference>
<feature type="binding site" evidence="11">
    <location>
        <begin position="200"/>
        <end position="206"/>
    </location>
    <ligand>
        <name>substrate</name>
    </ligand>
</feature>
<dbReference type="EC" id="3.1.3.48" evidence="4"/>
<keyword evidence="13" id="KW-0812">Transmembrane</keyword>
<proteinExistence type="inferred from homology"/>
<evidence type="ECO:0000256" key="4">
    <source>
        <dbReference type="ARBA" id="ARBA00013064"/>
    </source>
</evidence>
<feature type="domain" description="Tyrosine-protein phosphatase" evidence="14">
    <location>
        <begin position="1"/>
        <end position="261"/>
    </location>
</feature>
<evidence type="ECO:0000256" key="6">
    <source>
        <dbReference type="ARBA" id="ARBA00022801"/>
    </source>
</evidence>
<evidence type="ECO:0000256" key="10">
    <source>
        <dbReference type="PIRSR" id="PIRSR000926-1"/>
    </source>
</evidence>
<dbReference type="GO" id="GO:0005783">
    <property type="term" value="C:endoplasmic reticulum"/>
    <property type="evidence" value="ECO:0007669"/>
    <property type="project" value="UniProtKB-SubCell"/>
</dbReference>
<comment type="caution">
    <text evidence="16">The sequence shown here is derived from an EMBL/GenBank/DDBJ whole genome shotgun (WGS) entry which is preliminary data.</text>
</comment>
<feature type="binding site" evidence="11">
    <location>
        <position position="246"/>
    </location>
    <ligand>
        <name>substrate</name>
    </ligand>
</feature>
<dbReference type="PIRSF" id="PIRSF000926">
    <property type="entry name" value="Tyr-Ptase_nr1"/>
    <property type="match status" value="1"/>
</dbReference>
<evidence type="ECO:0000313" key="17">
    <source>
        <dbReference type="Proteomes" id="UP001558652"/>
    </source>
</evidence>
<evidence type="ECO:0000256" key="2">
    <source>
        <dbReference type="ARBA" id="ARBA00004308"/>
    </source>
</evidence>
<dbReference type="InterPro" id="IPR003595">
    <property type="entry name" value="Tyr_Pase_cat"/>
</dbReference>
<dbReference type="InterPro" id="IPR012265">
    <property type="entry name" value="Ptpn1/Ptpn2"/>
</dbReference>
<dbReference type="Pfam" id="PF00102">
    <property type="entry name" value="Y_phosphatase"/>
    <property type="match status" value="1"/>
</dbReference>
<evidence type="ECO:0000256" key="1">
    <source>
        <dbReference type="ARBA" id="ARBA00004240"/>
    </source>
</evidence>
<dbReference type="EMBL" id="JBFDAA010000007">
    <property type="protein sequence ID" value="KAL1130837.1"/>
    <property type="molecule type" value="Genomic_DNA"/>
</dbReference>
<keyword evidence="7" id="KW-0256">Endoplasmic reticulum</keyword>
<evidence type="ECO:0000259" key="15">
    <source>
        <dbReference type="PROSITE" id="PS50056"/>
    </source>
</evidence>
<gene>
    <name evidence="16" type="ORF">AAG570_012078</name>
</gene>
<protein>
    <recommendedName>
        <fullName evidence="4">protein-tyrosine-phosphatase</fullName>
        <ecNumber evidence="4">3.1.3.48</ecNumber>
    </recommendedName>
</protein>
<evidence type="ECO:0000256" key="5">
    <source>
        <dbReference type="ARBA" id="ARBA00022553"/>
    </source>
</evidence>
<name>A0ABD0YW89_9HEMI</name>
<dbReference type="PANTHER" id="PTHR46047">
    <property type="entry name" value="TYROSINE-PROTEIN PHOSPHATASE NON-RECEPTOR TYPE 61F"/>
    <property type="match status" value="1"/>
</dbReference>
<reference evidence="16 17" key="1">
    <citation type="submission" date="2024-07" db="EMBL/GenBank/DDBJ databases">
        <title>Chromosome-level genome assembly of the water stick insect Ranatra chinensis (Heteroptera: Nepidae).</title>
        <authorList>
            <person name="Liu X."/>
        </authorList>
    </citation>
    <scope>NUCLEOTIDE SEQUENCE [LARGE SCALE GENOMIC DNA]</scope>
    <source>
        <strain evidence="16">Cailab_2021Rc</strain>
        <tissue evidence="16">Muscle</tissue>
    </source>
</reference>
<dbReference type="PRINTS" id="PR00700">
    <property type="entry name" value="PRTYPHPHTASE"/>
</dbReference>
<dbReference type="InterPro" id="IPR029021">
    <property type="entry name" value="Prot-tyrosine_phosphatase-like"/>
</dbReference>
<feature type="transmembrane region" description="Helical" evidence="13">
    <location>
        <begin position="372"/>
        <end position="394"/>
    </location>
</feature>
<evidence type="ECO:0000313" key="16">
    <source>
        <dbReference type="EMBL" id="KAL1130837.1"/>
    </source>
</evidence>
<keyword evidence="5" id="KW-0597">Phosphoprotein</keyword>
<evidence type="ECO:0000256" key="9">
    <source>
        <dbReference type="ARBA" id="ARBA00023136"/>
    </source>
</evidence>
<dbReference type="PROSITE" id="PS00383">
    <property type="entry name" value="TYR_PHOSPHATASE_1"/>
    <property type="match status" value="1"/>
</dbReference>
<dbReference type="PROSITE" id="PS50055">
    <property type="entry name" value="TYR_PHOSPHATASE_PTP"/>
    <property type="match status" value="1"/>
</dbReference>
<dbReference type="InterPro" id="IPR016130">
    <property type="entry name" value="Tyr_Pase_AS"/>
</dbReference>
<dbReference type="Proteomes" id="UP001558652">
    <property type="component" value="Unassembled WGS sequence"/>
</dbReference>
<accession>A0ABD0YW89</accession>
<feature type="domain" description="Tyrosine specific protein phosphatases" evidence="15">
    <location>
        <begin position="177"/>
        <end position="252"/>
    </location>
</feature>
<evidence type="ECO:0000256" key="8">
    <source>
        <dbReference type="ARBA" id="ARBA00022912"/>
    </source>
</evidence>
<dbReference type="InterPro" id="IPR051985">
    <property type="entry name" value="NR_tyrosine_phosphatase"/>
</dbReference>
<evidence type="ECO:0000259" key="14">
    <source>
        <dbReference type="PROSITE" id="PS50055"/>
    </source>
</evidence>
<keyword evidence="17" id="KW-1185">Reference proteome</keyword>
<dbReference type="PANTHER" id="PTHR46047:SF3">
    <property type="entry name" value="TYROSINE-PROTEIN PHOSPHATASE NON-RECEPTOR TYPE 61F"/>
    <property type="match status" value="1"/>
</dbReference>
<keyword evidence="8" id="KW-0904">Protein phosphatase</keyword>
<evidence type="ECO:0000256" key="3">
    <source>
        <dbReference type="ARBA" id="ARBA00009701"/>
    </source>
</evidence>
<dbReference type="SMART" id="SM00404">
    <property type="entry name" value="PTPc_motif"/>
    <property type="match status" value="1"/>
</dbReference>
<feature type="non-terminal residue" evidence="16">
    <location>
        <position position="1"/>
    </location>
</feature>
<evidence type="ECO:0000256" key="13">
    <source>
        <dbReference type="SAM" id="Phobius"/>
    </source>
</evidence>
<comment type="similarity">
    <text evidence="3">Belongs to the protein-tyrosine phosphatase family. Non-receptor class 1 subfamily.</text>
</comment>
<evidence type="ECO:0000256" key="12">
    <source>
        <dbReference type="SAM" id="MobiDB-lite"/>
    </source>
</evidence>
<dbReference type="InterPro" id="IPR000242">
    <property type="entry name" value="PTP_cat"/>
</dbReference>
<keyword evidence="6" id="KW-0378">Hydrolase</keyword>
<dbReference type="CDD" id="cd14545">
    <property type="entry name" value="PTPc-N1_2"/>
    <property type="match status" value="1"/>
</dbReference>
<feature type="active site" description="Phosphocysteine intermediate" evidence="10">
    <location>
        <position position="200"/>
    </location>
</feature>
<dbReference type="GO" id="GO:0048666">
    <property type="term" value="P:neuron development"/>
    <property type="evidence" value="ECO:0007669"/>
    <property type="project" value="UniProtKB-ARBA"/>
</dbReference>
<feature type="binding site" evidence="11">
    <location>
        <position position="166"/>
    </location>
    <ligand>
        <name>substrate</name>
    </ligand>
</feature>